<name>A0A8S5LNX7_9CAUD</name>
<proteinExistence type="predicted"/>
<reference evidence="2" key="1">
    <citation type="journal article" date="2021" name="Proc. Natl. Acad. Sci. U.S.A.">
        <title>A Catalog of Tens of Thousands of Viruses from Human Metagenomes Reveals Hidden Associations with Chronic Diseases.</title>
        <authorList>
            <person name="Tisza M.J."/>
            <person name="Buck C.B."/>
        </authorList>
    </citation>
    <scope>NUCLEOTIDE SEQUENCE</scope>
    <source>
        <strain evidence="2">Cti9m5</strain>
    </source>
</reference>
<feature type="region of interest" description="Disordered" evidence="1">
    <location>
        <begin position="18"/>
        <end position="37"/>
    </location>
</feature>
<protein>
    <submittedName>
        <fullName evidence="2">Uncharacterized protein</fullName>
    </submittedName>
</protein>
<organism evidence="2">
    <name type="scientific">Myoviridae sp. cti9m5</name>
    <dbReference type="NCBI Taxonomy" id="2827613"/>
    <lineage>
        <taxon>Viruses</taxon>
        <taxon>Duplodnaviria</taxon>
        <taxon>Heunggongvirae</taxon>
        <taxon>Uroviricota</taxon>
        <taxon>Caudoviricetes</taxon>
    </lineage>
</organism>
<accession>A0A8S5LNX7</accession>
<evidence type="ECO:0000313" key="2">
    <source>
        <dbReference type="EMBL" id="DAD71724.1"/>
    </source>
</evidence>
<dbReference type="EMBL" id="BK015886">
    <property type="protein sequence ID" value="DAD71724.1"/>
    <property type="molecule type" value="Genomic_DNA"/>
</dbReference>
<evidence type="ECO:0000256" key="1">
    <source>
        <dbReference type="SAM" id="MobiDB-lite"/>
    </source>
</evidence>
<sequence length="37" mass="4274">MTNYYRIPIIQPLRLRTTQKKTPHGARLGLEKGGIHD</sequence>